<dbReference type="EMBL" id="FPHF01000011">
    <property type="protein sequence ID" value="SFV51128.1"/>
    <property type="molecule type" value="Genomic_DNA"/>
</dbReference>
<dbReference type="InterPro" id="IPR004800">
    <property type="entry name" value="KdsD/KpsF-type"/>
</dbReference>
<dbReference type="Gene3D" id="3.40.50.10490">
    <property type="entry name" value="Glucose-6-phosphate isomerase like protein, domain 1"/>
    <property type="match status" value="1"/>
</dbReference>
<keyword evidence="3" id="KW-0129">CBS domain</keyword>
<dbReference type="FunFam" id="3.40.50.10490:FF:000011">
    <property type="entry name" value="Arabinose 5-phosphate isomerase"/>
    <property type="match status" value="1"/>
</dbReference>
<comment type="similarity">
    <text evidence="1">Belongs to the SIS family. GutQ/KpsF subfamily.</text>
</comment>
<feature type="domain" description="SIS" evidence="5">
    <location>
        <begin position="32"/>
        <end position="175"/>
    </location>
</feature>
<reference evidence="6" key="1">
    <citation type="submission" date="2016-10" db="EMBL/GenBank/DDBJ databases">
        <authorList>
            <person name="de Groot N.N."/>
        </authorList>
    </citation>
    <scope>NUCLEOTIDE SEQUENCE</scope>
</reference>
<dbReference type="GO" id="GO:1901135">
    <property type="term" value="P:carbohydrate derivative metabolic process"/>
    <property type="evidence" value="ECO:0007669"/>
    <property type="project" value="InterPro"/>
</dbReference>
<keyword evidence="2" id="KW-0677">Repeat</keyword>
<proteinExistence type="inferred from homology"/>
<dbReference type="Gene3D" id="3.10.580.10">
    <property type="entry name" value="CBS-domain"/>
    <property type="match status" value="1"/>
</dbReference>
<dbReference type="AlphaFoldDB" id="A0A1W1BCH5"/>
<evidence type="ECO:0000256" key="3">
    <source>
        <dbReference type="ARBA" id="ARBA00023122"/>
    </source>
</evidence>
<feature type="domain" description="CBS" evidence="4">
    <location>
        <begin position="201"/>
        <end position="262"/>
    </location>
</feature>
<evidence type="ECO:0000313" key="6">
    <source>
        <dbReference type="EMBL" id="SFV51128.1"/>
    </source>
</evidence>
<dbReference type="PANTHER" id="PTHR42745">
    <property type="match status" value="1"/>
</dbReference>
<dbReference type="InterPro" id="IPR035474">
    <property type="entry name" value="SIS_Kpsf"/>
</dbReference>
<dbReference type="SUPFAM" id="SSF53697">
    <property type="entry name" value="SIS domain"/>
    <property type="match status" value="1"/>
</dbReference>
<organism evidence="6">
    <name type="scientific">hydrothermal vent metagenome</name>
    <dbReference type="NCBI Taxonomy" id="652676"/>
    <lineage>
        <taxon>unclassified sequences</taxon>
        <taxon>metagenomes</taxon>
        <taxon>ecological metagenomes</taxon>
    </lineage>
</organism>
<dbReference type="Pfam" id="PF01380">
    <property type="entry name" value="SIS"/>
    <property type="match status" value="1"/>
</dbReference>
<dbReference type="SMART" id="SM00116">
    <property type="entry name" value="CBS"/>
    <property type="match status" value="1"/>
</dbReference>
<accession>A0A1W1BCH5</accession>
<dbReference type="PROSITE" id="PS51464">
    <property type="entry name" value="SIS"/>
    <property type="match status" value="1"/>
</dbReference>
<evidence type="ECO:0000256" key="1">
    <source>
        <dbReference type="ARBA" id="ARBA00008165"/>
    </source>
</evidence>
<dbReference type="InterPro" id="IPR000644">
    <property type="entry name" value="CBS_dom"/>
</dbReference>
<dbReference type="EC" id="5.3.1.13" evidence="6"/>
<protein>
    <submittedName>
        <fullName evidence="6">Arabinose 5-phosphate isomerase</fullName>
        <ecNumber evidence="6">5.3.1.13</ecNumber>
    </submittedName>
</protein>
<sequence>MNFKTIAQETLNIEAKTLFNAAMLIDDVFDKAVEVILKCKGKLIITGVGKSGLIGAKMAATFASTGTPSFFLHPTEALHGDLGMIGEGDVVIGISYSGESEELSSILPHIKRFNVPLIGMTRNANSTLGSFSDMVIKINVEKEACPIDTAPTSSTTLTLALGDALAVCLMKARDFKKSDFASFHPGGALGKKLFIKVSNLMQKENLPTISKDAKLKDAILSISEGRLGTTLIVDENAKLLGLLSDGDVRRALLSDSFSLEDEVLKYATLNPMTCQNADMLASDALVLIEEKKIQLLVVTDKNKNIKGVLHIHTLIEKGIS</sequence>
<dbReference type="Pfam" id="PF00571">
    <property type="entry name" value="CBS"/>
    <property type="match status" value="2"/>
</dbReference>
<dbReference type="InterPro" id="IPR001347">
    <property type="entry name" value="SIS_dom"/>
</dbReference>
<dbReference type="GO" id="GO:0019146">
    <property type="term" value="F:arabinose-5-phosphate isomerase activity"/>
    <property type="evidence" value="ECO:0007669"/>
    <property type="project" value="UniProtKB-EC"/>
</dbReference>
<gene>
    <name evidence="6" type="ORF">MNB_SM-4-500</name>
</gene>
<dbReference type="GO" id="GO:0097367">
    <property type="term" value="F:carbohydrate derivative binding"/>
    <property type="evidence" value="ECO:0007669"/>
    <property type="project" value="InterPro"/>
</dbReference>
<dbReference type="PIRSF" id="PIRSF004692">
    <property type="entry name" value="KdsD_KpsF"/>
    <property type="match status" value="1"/>
</dbReference>
<dbReference type="NCBIfam" id="TIGR00393">
    <property type="entry name" value="kpsF"/>
    <property type="match status" value="1"/>
</dbReference>
<evidence type="ECO:0000259" key="5">
    <source>
        <dbReference type="PROSITE" id="PS51464"/>
    </source>
</evidence>
<dbReference type="CDD" id="cd04604">
    <property type="entry name" value="CBS_pair_SIS_assoc"/>
    <property type="match status" value="1"/>
</dbReference>
<keyword evidence="6" id="KW-0413">Isomerase</keyword>
<dbReference type="PROSITE" id="PS51371">
    <property type="entry name" value="CBS"/>
    <property type="match status" value="1"/>
</dbReference>
<dbReference type="CDD" id="cd05014">
    <property type="entry name" value="SIS_Kpsf"/>
    <property type="match status" value="1"/>
</dbReference>
<dbReference type="InterPro" id="IPR050986">
    <property type="entry name" value="GutQ/KpsF_isomerases"/>
</dbReference>
<dbReference type="InterPro" id="IPR046348">
    <property type="entry name" value="SIS_dom_sf"/>
</dbReference>
<name>A0A1W1BCH5_9ZZZZ</name>
<dbReference type="PANTHER" id="PTHR42745:SF1">
    <property type="entry name" value="ARABINOSE 5-PHOSPHATE ISOMERASE KDSD"/>
    <property type="match status" value="1"/>
</dbReference>
<dbReference type="GO" id="GO:0005975">
    <property type="term" value="P:carbohydrate metabolic process"/>
    <property type="evidence" value="ECO:0007669"/>
    <property type="project" value="InterPro"/>
</dbReference>
<evidence type="ECO:0000256" key="2">
    <source>
        <dbReference type="ARBA" id="ARBA00022737"/>
    </source>
</evidence>
<dbReference type="InterPro" id="IPR046342">
    <property type="entry name" value="CBS_dom_sf"/>
</dbReference>
<evidence type="ECO:0000259" key="4">
    <source>
        <dbReference type="PROSITE" id="PS51371"/>
    </source>
</evidence>